<dbReference type="EMBL" id="JBBPBK010000007">
    <property type="protein sequence ID" value="KAK9281879.1"/>
    <property type="molecule type" value="Genomic_DNA"/>
</dbReference>
<comment type="caution">
    <text evidence="1">The sequence shown here is derived from an EMBL/GenBank/DDBJ whole genome shotgun (WGS) entry which is preliminary data.</text>
</comment>
<reference evidence="1 2" key="1">
    <citation type="journal article" date="2024" name="Plant J.">
        <title>Genome sequences and population genomics reveal climatic adaptation and genomic divergence between two closely related sweetgum species.</title>
        <authorList>
            <person name="Xu W.Q."/>
            <person name="Ren C.Q."/>
            <person name="Zhang X.Y."/>
            <person name="Comes H.P."/>
            <person name="Liu X.H."/>
            <person name="Li Y.G."/>
            <person name="Kettle C.J."/>
            <person name="Jalonen R."/>
            <person name="Gaisberger H."/>
            <person name="Ma Y.Z."/>
            <person name="Qiu Y.X."/>
        </authorList>
    </citation>
    <scope>NUCLEOTIDE SEQUENCE [LARGE SCALE GENOMIC DNA]</scope>
    <source>
        <strain evidence="1">Hangzhou</strain>
    </source>
</reference>
<accession>A0AAP0RNR2</accession>
<dbReference type="Proteomes" id="UP001415857">
    <property type="component" value="Unassembled WGS sequence"/>
</dbReference>
<name>A0AAP0RNR2_LIQFO</name>
<organism evidence="1 2">
    <name type="scientific">Liquidambar formosana</name>
    <name type="common">Formosan gum</name>
    <dbReference type="NCBI Taxonomy" id="63359"/>
    <lineage>
        <taxon>Eukaryota</taxon>
        <taxon>Viridiplantae</taxon>
        <taxon>Streptophyta</taxon>
        <taxon>Embryophyta</taxon>
        <taxon>Tracheophyta</taxon>
        <taxon>Spermatophyta</taxon>
        <taxon>Magnoliopsida</taxon>
        <taxon>eudicotyledons</taxon>
        <taxon>Gunneridae</taxon>
        <taxon>Pentapetalae</taxon>
        <taxon>Saxifragales</taxon>
        <taxon>Altingiaceae</taxon>
        <taxon>Liquidambar</taxon>
    </lineage>
</organism>
<proteinExistence type="predicted"/>
<sequence>MTTSSVLCSSAREEIMNTLTVEHLATVRQDISGPAVSSRGLSYFSPQLLPPPQGTTRFVLLLIPFAPTHGCDDCV</sequence>
<keyword evidence="2" id="KW-1185">Reference proteome</keyword>
<dbReference type="AlphaFoldDB" id="A0AAP0RNR2"/>
<gene>
    <name evidence="1" type="ORF">L1049_004786</name>
</gene>
<evidence type="ECO:0000313" key="2">
    <source>
        <dbReference type="Proteomes" id="UP001415857"/>
    </source>
</evidence>
<evidence type="ECO:0000313" key="1">
    <source>
        <dbReference type="EMBL" id="KAK9281879.1"/>
    </source>
</evidence>
<protein>
    <submittedName>
        <fullName evidence="1">Uncharacterized protein</fullName>
    </submittedName>
</protein>